<evidence type="ECO:0000256" key="5">
    <source>
        <dbReference type="ARBA" id="ARBA00023136"/>
    </source>
</evidence>
<evidence type="ECO:0000256" key="4">
    <source>
        <dbReference type="ARBA" id="ARBA00022989"/>
    </source>
</evidence>
<keyword evidence="4 6" id="KW-1133">Transmembrane helix</keyword>
<dbReference type="PANTHER" id="PTHR23291:SF50">
    <property type="entry name" value="PROTEIN LIFEGUARD 4"/>
    <property type="match status" value="1"/>
</dbReference>
<accession>A0A917MJ77</accession>
<sequence>MSNYDRNAYSQFGPVAGRAGVAEYDQGLRAYMLGIYNHMTIALAISALVALGTYMAAVSSVPTAYPIGRSIYLTGFGAALYLSPLKWLVMLAPLGFVFFLSFRFERMSMGALMGTFWAFATVMGLSLSTIFLVFKMGSIVQTLFITAASFGALSLYGYTTKRSLSAMGSFLVMGLFGLIIASLANIFFQSGALQFVINLVGVGIFAGLTAWDTQRLKEEYDVVGHDQTMAGKASIMGALSLYLNFINMFQFLLSLMGQRNN</sequence>
<protein>
    <submittedName>
        <fullName evidence="7">ABC transporter permease</fullName>
    </submittedName>
</protein>
<feature type="transmembrane region" description="Helical" evidence="6">
    <location>
        <begin position="78"/>
        <end position="100"/>
    </location>
</feature>
<organism evidence="7 8">
    <name type="scientific">Alsobacter metallidurans</name>
    <dbReference type="NCBI Taxonomy" id="340221"/>
    <lineage>
        <taxon>Bacteria</taxon>
        <taxon>Pseudomonadati</taxon>
        <taxon>Pseudomonadota</taxon>
        <taxon>Alphaproteobacteria</taxon>
        <taxon>Hyphomicrobiales</taxon>
        <taxon>Alsobacteraceae</taxon>
        <taxon>Alsobacter</taxon>
    </lineage>
</organism>
<dbReference type="GO" id="GO:0005886">
    <property type="term" value="C:plasma membrane"/>
    <property type="evidence" value="ECO:0007669"/>
    <property type="project" value="TreeGrafter"/>
</dbReference>
<feature type="transmembrane region" description="Helical" evidence="6">
    <location>
        <begin position="194"/>
        <end position="212"/>
    </location>
</feature>
<evidence type="ECO:0000256" key="6">
    <source>
        <dbReference type="RuleBase" id="RU004379"/>
    </source>
</evidence>
<dbReference type="InterPro" id="IPR006214">
    <property type="entry name" value="Bax_inhibitor_1-related"/>
</dbReference>
<keyword evidence="3 6" id="KW-0812">Transmembrane</keyword>
<evidence type="ECO:0000256" key="2">
    <source>
        <dbReference type="ARBA" id="ARBA00010350"/>
    </source>
</evidence>
<reference evidence="7" key="1">
    <citation type="journal article" date="2014" name="Int. J. Syst. Evol. Microbiol.">
        <title>Complete genome sequence of Corynebacterium casei LMG S-19264T (=DSM 44701T), isolated from a smear-ripened cheese.</title>
        <authorList>
            <consortium name="US DOE Joint Genome Institute (JGI-PGF)"/>
            <person name="Walter F."/>
            <person name="Albersmeier A."/>
            <person name="Kalinowski J."/>
            <person name="Ruckert C."/>
        </authorList>
    </citation>
    <scope>NUCLEOTIDE SEQUENCE</scope>
    <source>
        <strain evidence="7">CGMCC 1.12214</strain>
    </source>
</reference>
<evidence type="ECO:0000313" key="7">
    <source>
        <dbReference type="EMBL" id="GGH30212.1"/>
    </source>
</evidence>
<keyword evidence="5 6" id="KW-0472">Membrane</keyword>
<proteinExistence type="inferred from homology"/>
<comment type="caution">
    <text evidence="7">The sequence shown here is derived from an EMBL/GenBank/DDBJ whole genome shotgun (WGS) entry which is preliminary data.</text>
</comment>
<evidence type="ECO:0000256" key="3">
    <source>
        <dbReference type="ARBA" id="ARBA00022692"/>
    </source>
</evidence>
<dbReference type="AlphaFoldDB" id="A0A917MJ77"/>
<comment type="similarity">
    <text evidence="2 6">Belongs to the BI1 family.</text>
</comment>
<comment type="subcellular location">
    <subcellularLocation>
        <location evidence="1">Membrane</location>
        <topology evidence="1">Multi-pass membrane protein</topology>
    </subcellularLocation>
</comment>
<dbReference type="Proteomes" id="UP000603912">
    <property type="component" value="Unassembled WGS sequence"/>
</dbReference>
<evidence type="ECO:0000313" key="8">
    <source>
        <dbReference type="Proteomes" id="UP000603912"/>
    </source>
</evidence>
<feature type="transmembrane region" description="Helical" evidence="6">
    <location>
        <begin position="112"/>
        <end position="133"/>
    </location>
</feature>
<feature type="transmembrane region" description="Helical" evidence="6">
    <location>
        <begin position="233"/>
        <end position="253"/>
    </location>
</feature>
<feature type="transmembrane region" description="Helical" evidence="6">
    <location>
        <begin position="139"/>
        <end position="158"/>
    </location>
</feature>
<name>A0A917MJ77_9HYPH</name>
<feature type="transmembrane region" description="Helical" evidence="6">
    <location>
        <begin position="170"/>
        <end position="188"/>
    </location>
</feature>
<gene>
    <name evidence="7" type="ORF">GCM10007036_40680</name>
</gene>
<keyword evidence="8" id="KW-1185">Reference proteome</keyword>
<dbReference type="PANTHER" id="PTHR23291">
    <property type="entry name" value="BAX INHIBITOR-RELATED"/>
    <property type="match status" value="1"/>
</dbReference>
<dbReference type="RefSeq" id="WP_188519491.1">
    <property type="nucleotide sequence ID" value="NZ_BMES01000002.1"/>
</dbReference>
<evidence type="ECO:0000256" key="1">
    <source>
        <dbReference type="ARBA" id="ARBA00004141"/>
    </source>
</evidence>
<feature type="transmembrane region" description="Helical" evidence="6">
    <location>
        <begin position="39"/>
        <end position="58"/>
    </location>
</feature>
<dbReference type="CDD" id="cd10432">
    <property type="entry name" value="BI-1-like_bacterial"/>
    <property type="match status" value="1"/>
</dbReference>
<reference evidence="7" key="2">
    <citation type="submission" date="2020-09" db="EMBL/GenBank/DDBJ databases">
        <authorList>
            <person name="Sun Q."/>
            <person name="Zhou Y."/>
        </authorList>
    </citation>
    <scope>NUCLEOTIDE SEQUENCE</scope>
    <source>
        <strain evidence="7">CGMCC 1.12214</strain>
    </source>
</reference>
<dbReference type="EMBL" id="BMES01000002">
    <property type="protein sequence ID" value="GGH30212.1"/>
    <property type="molecule type" value="Genomic_DNA"/>
</dbReference>
<dbReference type="Pfam" id="PF01027">
    <property type="entry name" value="Bax1-I"/>
    <property type="match status" value="1"/>
</dbReference>